<dbReference type="SUPFAM" id="SSF49401">
    <property type="entry name" value="Bacterial adhesins"/>
    <property type="match status" value="1"/>
</dbReference>
<accession>A0ABX9G7M5</accession>
<dbReference type="PROSITE" id="PS51257">
    <property type="entry name" value="PROKAR_LIPOPROTEIN"/>
    <property type="match status" value="1"/>
</dbReference>
<dbReference type="InterPro" id="IPR036937">
    <property type="entry name" value="Adhesion_dom_fimbrial_sf"/>
</dbReference>
<evidence type="ECO:0000313" key="3">
    <source>
        <dbReference type="EMBL" id="RBP18669.1"/>
    </source>
</evidence>
<dbReference type="Pfam" id="PF00419">
    <property type="entry name" value="Fimbrial"/>
    <property type="match status" value="1"/>
</dbReference>
<gene>
    <name evidence="3" type="ORF">DFP87_106208</name>
</gene>
<feature type="signal peptide" evidence="1">
    <location>
        <begin position="1"/>
        <end position="27"/>
    </location>
</feature>
<dbReference type="RefSeq" id="WP_088589978.1">
    <property type="nucleotide sequence ID" value="NZ_CADIJU010000007.1"/>
</dbReference>
<proteinExistence type="predicted"/>
<sequence>MRMKKMARSPLIVLVASLSCMVQPAGAQSAGNNMAFSGRLVAEACALSPESEKVQLNFFAVPDKNLYRDGRTPGRPITLRLLNCDISHGNNSLSIYFDGPESNKLPGFLALDSDGINGVAIGLETPQGNPLPLKAQNAIGQVSAGANDIQFMAYLQGEQEALENHQIGRGEIKHATLTFTLSYD</sequence>
<feature type="domain" description="Fimbrial-type adhesion" evidence="2">
    <location>
        <begin position="35"/>
        <end position="184"/>
    </location>
</feature>
<dbReference type="InterPro" id="IPR008966">
    <property type="entry name" value="Adhesion_dom_sf"/>
</dbReference>
<feature type="chain" id="PRO_5045069687" evidence="1">
    <location>
        <begin position="28"/>
        <end position="184"/>
    </location>
</feature>
<reference evidence="3 4" key="1">
    <citation type="submission" date="2018-06" db="EMBL/GenBank/DDBJ databases">
        <title>Genomic Encyclopedia of Type Strains, Phase III (KMG-III): the genomes of soil and plant-associated and newly described type strains.</title>
        <authorList>
            <person name="Whitman W."/>
        </authorList>
    </citation>
    <scope>NUCLEOTIDE SEQUENCE [LARGE SCALE GENOMIC DNA]</scope>
    <source>
        <strain evidence="3 4">CECT 7342</strain>
    </source>
</reference>
<protein>
    <submittedName>
        <fullName evidence="3">Type 1 fimbria pilin</fullName>
    </submittedName>
</protein>
<dbReference type="InterPro" id="IPR000259">
    <property type="entry name" value="Adhesion_dom_fimbrial"/>
</dbReference>
<organism evidence="3 4">
    <name type="scientific">Achromobacter marplatensis</name>
    <dbReference type="NCBI Taxonomy" id="470868"/>
    <lineage>
        <taxon>Bacteria</taxon>
        <taxon>Pseudomonadati</taxon>
        <taxon>Pseudomonadota</taxon>
        <taxon>Betaproteobacteria</taxon>
        <taxon>Burkholderiales</taxon>
        <taxon>Alcaligenaceae</taxon>
        <taxon>Achromobacter</taxon>
    </lineage>
</organism>
<dbReference type="EMBL" id="QNRM01000006">
    <property type="protein sequence ID" value="RBP18669.1"/>
    <property type="molecule type" value="Genomic_DNA"/>
</dbReference>
<evidence type="ECO:0000256" key="1">
    <source>
        <dbReference type="SAM" id="SignalP"/>
    </source>
</evidence>
<comment type="caution">
    <text evidence="3">The sequence shown here is derived from an EMBL/GenBank/DDBJ whole genome shotgun (WGS) entry which is preliminary data.</text>
</comment>
<keyword evidence="4" id="KW-1185">Reference proteome</keyword>
<dbReference type="PANTHER" id="PTHR33420:SF9">
    <property type="entry name" value="MINOR FIMBRIAL SUBUNIT"/>
    <property type="match status" value="1"/>
</dbReference>
<evidence type="ECO:0000259" key="2">
    <source>
        <dbReference type="Pfam" id="PF00419"/>
    </source>
</evidence>
<dbReference type="Proteomes" id="UP000252124">
    <property type="component" value="Unassembled WGS sequence"/>
</dbReference>
<dbReference type="GeneID" id="99731779"/>
<evidence type="ECO:0000313" key="4">
    <source>
        <dbReference type="Proteomes" id="UP000252124"/>
    </source>
</evidence>
<name>A0ABX9G7M5_9BURK</name>
<dbReference type="PANTHER" id="PTHR33420">
    <property type="entry name" value="FIMBRIAL SUBUNIT ELFA-RELATED"/>
    <property type="match status" value="1"/>
</dbReference>
<keyword evidence="1" id="KW-0732">Signal</keyword>
<dbReference type="InterPro" id="IPR050263">
    <property type="entry name" value="Bact_Fimbrial_Adh_Pro"/>
</dbReference>
<dbReference type="Gene3D" id="2.60.40.1090">
    <property type="entry name" value="Fimbrial-type adhesion domain"/>
    <property type="match status" value="1"/>
</dbReference>